<evidence type="ECO:0000259" key="1">
    <source>
        <dbReference type="Pfam" id="PF01399"/>
    </source>
</evidence>
<protein>
    <recommendedName>
        <fullName evidence="1">PCI domain-containing protein</fullName>
    </recommendedName>
</protein>
<dbReference type="RefSeq" id="WP_014097463.1">
    <property type="nucleotide sequence ID" value="NZ_CP010525.1"/>
</dbReference>
<gene>
    <name evidence="3" type="ORF">HMPREF3213_03578</name>
    <name evidence="2" type="ORF">SB48_HM08orf01697</name>
</gene>
<dbReference type="GeneID" id="93258916"/>
<evidence type="ECO:0000313" key="2">
    <source>
        <dbReference type="EMBL" id="AJO21900.1"/>
    </source>
</evidence>
<dbReference type="EMBL" id="LRPN01000184">
    <property type="protein sequence ID" value="KWZ76911.1"/>
    <property type="molecule type" value="Genomic_DNA"/>
</dbReference>
<evidence type="ECO:0000313" key="4">
    <source>
        <dbReference type="Proteomes" id="UP000032024"/>
    </source>
</evidence>
<dbReference type="Proteomes" id="UP000070376">
    <property type="component" value="Unassembled WGS sequence"/>
</dbReference>
<dbReference type="STRING" id="1398.AB434_0077"/>
<reference evidence="4" key="2">
    <citation type="submission" date="2015-01" db="EMBL/GenBank/DDBJ databases">
        <title>Comparative genome analysis of Bacillus coagulans HM-08, Clostridium butyricum HM-68, Bacillus subtilis HM-66 and Bacillus paralicheniformis BL-09.</title>
        <authorList>
            <person name="Zhang H."/>
        </authorList>
    </citation>
    <scope>NUCLEOTIDE SEQUENCE [LARGE SCALE GENOMIC DNA]</scope>
    <source>
        <strain evidence="4">HM-08</strain>
    </source>
</reference>
<keyword evidence="4" id="KW-1185">Reference proteome</keyword>
<dbReference type="EMBL" id="CP010525">
    <property type="protein sequence ID" value="AJO21900.1"/>
    <property type="molecule type" value="Genomic_DNA"/>
</dbReference>
<name>A0A0C5C916_HEYCO</name>
<organism evidence="3 5">
    <name type="scientific">Heyndrickxia coagulans</name>
    <name type="common">Weizmannia coagulans</name>
    <dbReference type="NCBI Taxonomy" id="1398"/>
    <lineage>
        <taxon>Bacteria</taxon>
        <taxon>Bacillati</taxon>
        <taxon>Bacillota</taxon>
        <taxon>Bacilli</taxon>
        <taxon>Bacillales</taxon>
        <taxon>Bacillaceae</taxon>
        <taxon>Heyndrickxia</taxon>
    </lineage>
</organism>
<dbReference type="InterPro" id="IPR000717">
    <property type="entry name" value="PCI_dom"/>
</dbReference>
<dbReference type="Pfam" id="PF01399">
    <property type="entry name" value="PCI"/>
    <property type="match status" value="1"/>
</dbReference>
<dbReference type="AlphaFoldDB" id="A0A0C5C916"/>
<feature type="domain" description="PCI" evidence="1">
    <location>
        <begin position="5"/>
        <end position="56"/>
    </location>
</feature>
<sequence length="72" mass="8274">MEQAELFERIKNMIISSTKEPKYTALSTVKLADLFDTDPREIERVIGELVEKGKLKKSKLEEPPHAEIYSLP</sequence>
<reference evidence="3" key="3">
    <citation type="submission" date="2016-01" db="EMBL/GenBank/DDBJ databases">
        <authorList>
            <person name="Oliw E.H."/>
        </authorList>
    </citation>
    <scope>NUCLEOTIDE SEQUENCE [LARGE SCALE GENOMIC DNA]</scope>
    <source>
        <strain evidence="3">GED7749B</strain>
    </source>
</reference>
<reference evidence="5" key="4">
    <citation type="submission" date="2016-01" db="EMBL/GenBank/DDBJ databases">
        <authorList>
            <person name="Mitreva M."/>
            <person name="Pepin K.H."/>
            <person name="Mihindukulasuriya K.A."/>
            <person name="Fulton R."/>
            <person name="Fronick C."/>
            <person name="O'Laughlin M."/>
            <person name="Miner T."/>
            <person name="Herter B."/>
            <person name="Rosa B.A."/>
            <person name="Cordes M."/>
            <person name="Tomlinson C."/>
            <person name="Wollam A."/>
            <person name="Palsikar V.B."/>
            <person name="Mardis E.R."/>
            <person name="Wilson R.K."/>
        </authorList>
    </citation>
    <scope>NUCLEOTIDE SEQUENCE [LARGE SCALE GENOMIC DNA]</scope>
    <source>
        <strain evidence="5">GED7749B</strain>
    </source>
</reference>
<dbReference type="PATRIC" id="fig|1398.18.peg.1123"/>
<dbReference type="Proteomes" id="UP000032024">
    <property type="component" value="Chromosome"/>
</dbReference>
<proteinExistence type="predicted"/>
<reference evidence="2" key="1">
    <citation type="submission" date="2015-01" db="EMBL/GenBank/DDBJ databases">
        <title>Comparative genome analysis of Bacillus coagulans HM-08, Clostridium butyricum HM-68, Bacillus subtilis HM-66 and Bacillus licheniformis BL-09.</title>
        <authorList>
            <person name="Zhang H."/>
        </authorList>
    </citation>
    <scope>NUCLEOTIDE SEQUENCE [LARGE SCALE GENOMIC DNA]</scope>
    <source>
        <strain evidence="2">HM-08</strain>
    </source>
</reference>
<evidence type="ECO:0000313" key="3">
    <source>
        <dbReference type="EMBL" id="KWZ76911.1"/>
    </source>
</evidence>
<evidence type="ECO:0000313" key="5">
    <source>
        <dbReference type="Proteomes" id="UP000070376"/>
    </source>
</evidence>
<accession>A0A0C5C916</accession>